<dbReference type="GO" id="GO:0006511">
    <property type="term" value="P:ubiquitin-dependent protein catabolic process"/>
    <property type="evidence" value="ECO:0007669"/>
    <property type="project" value="InterPro"/>
</dbReference>
<evidence type="ECO:0000256" key="1">
    <source>
        <dbReference type="ARBA" id="ARBA00006019"/>
    </source>
</evidence>
<dbReference type="Proteomes" id="UP000887568">
    <property type="component" value="Unplaced"/>
</dbReference>
<evidence type="ECO:0000256" key="2">
    <source>
        <dbReference type="SAM" id="MobiDB-lite"/>
    </source>
</evidence>
<feature type="compositionally biased region" description="Basic and acidic residues" evidence="2">
    <location>
        <begin position="251"/>
        <end position="270"/>
    </location>
</feature>
<keyword evidence="5" id="KW-1185">Reference proteome</keyword>
<dbReference type="GeneID" id="119739965"/>
<dbReference type="SUPFAM" id="SSF74788">
    <property type="entry name" value="Cullin repeat-like"/>
    <property type="match status" value="1"/>
</dbReference>
<sequence length="270" mass="31208">MEKCITPLRSSTTMAETNVTGSAKEEQLYGMQTLTEEVYVNCYWSQLEGAVSKLLSQEPGKFTRLSYEQMYSCVYKCVCHQYSERMYRDLRRIITGYLQEKAVYLQVLQQMCNASEYCKRFHTVLKQYTQALGGIVPIFTFLNRFYITQKLGTDLRPELEKMFMQHLQTHIFKILAVLQEAQAKPFSVDPSIASDIVCGLYALQPDYAELNPGLFAKYIPSILPPCTVENLSDYIEETHQMQIELLSQQDFNRDSQTQKKRSNDAEAVVR</sequence>
<dbReference type="OMA" id="HNHNYRA"/>
<dbReference type="OrthoDB" id="8172509at2759"/>
<dbReference type="PANTHER" id="PTHR46636">
    <property type="entry name" value="CDK2-ASSOCIATED AND CULLIN DOMAIN-CONTAINING PROTEIN 1"/>
    <property type="match status" value="1"/>
</dbReference>
<evidence type="ECO:0000313" key="5">
    <source>
        <dbReference type="Proteomes" id="UP000887568"/>
    </source>
</evidence>
<accession>A0A914B6G3</accession>
<dbReference type="EnsemblMetazoa" id="XM_038215124.1">
    <property type="protein sequence ID" value="XP_038071052.1"/>
    <property type="gene ID" value="LOC119739965"/>
</dbReference>
<feature type="domain" description="Cullin N-terminal" evidence="3">
    <location>
        <begin position="44"/>
        <end position="173"/>
    </location>
</feature>
<evidence type="ECO:0000259" key="3">
    <source>
        <dbReference type="Pfam" id="PF00888"/>
    </source>
</evidence>
<feature type="region of interest" description="Disordered" evidence="2">
    <location>
        <begin position="248"/>
        <end position="270"/>
    </location>
</feature>
<dbReference type="Pfam" id="PF00888">
    <property type="entry name" value="Cullin"/>
    <property type="match status" value="1"/>
</dbReference>
<dbReference type="GO" id="GO:0000082">
    <property type="term" value="P:G1/S transition of mitotic cell cycle"/>
    <property type="evidence" value="ECO:0007669"/>
    <property type="project" value="TreeGrafter"/>
</dbReference>
<dbReference type="GO" id="GO:0031625">
    <property type="term" value="F:ubiquitin protein ligase binding"/>
    <property type="evidence" value="ECO:0007669"/>
    <property type="project" value="InterPro"/>
</dbReference>
<comment type="similarity">
    <text evidence="1">Belongs to the cullin family.</text>
</comment>
<reference evidence="4" key="1">
    <citation type="submission" date="2022-11" db="UniProtKB">
        <authorList>
            <consortium name="EnsemblMetazoa"/>
        </authorList>
    </citation>
    <scope>IDENTIFICATION</scope>
</reference>
<dbReference type="CTD" id="143384"/>
<dbReference type="GO" id="GO:0019901">
    <property type="term" value="F:protein kinase binding"/>
    <property type="evidence" value="ECO:0007669"/>
    <property type="project" value="TreeGrafter"/>
</dbReference>
<protein>
    <recommendedName>
        <fullName evidence="3">Cullin N-terminal domain-containing protein</fullName>
    </recommendedName>
</protein>
<organism evidence="4 5">
    <name type="scientific">Patiria miniata</name>
    <name type="common">Bat star</name>
    <name type="synonym">Asterina miniata</name>
    <dbReference type="NCBI Taxonomy" id="46514"/>
    <lineage>
        <taxon>Eukaryota</taxon>
        <taxon>Metazoa</taxon>
        <taxon>Echinodermata</taxon>
        <taxon>Eleutherozoa</taxon>
        <taxon>Asterozoa</taxon>
        <taxon>Asteroidea</taxon>
        <taxon>Valvatacea</taxon>
        <taxon>Valvatida</taxon>
        <taxon>Asterinidae</taxon>
        <taxon>Patiria</taxon>
    </lineage>
</organism>
<dbReference type="RefSeq" id="XP_038071052.1">
    <property type="nucleotide sequence ID" value="XM_038215124.1"/>
</dbReference>
<name>A0A914B6G3_PATMI</name>
<dbReference type="InterPro" id="IPR042652">
    <property type="entry name" value="CACUL1"/>
</dbReference>
<dbReference type="PANTHER" id="PTHR46636:SF1">
    <property type="entry name" value="CDK2-ASSOCIATED AND CULLIN DOMAIN-CONTAINING PROTEIN 1"/>
    <property type="match status" value="1"/>
</dbReference>
<dbReference type="InterPro" id="IPR001373">
    <property type="entry name" value="Cullin_N"/>
</dbReference>
<evidence type="ECO:0000313" key="4">
    <source>
        <dbReference type="EnsemblMetazoa" id="XP_038071052.1"/>
    </source>
</evidence>
<dbReference type="InterPro" id="IPR016159">
    <property type="entry name" value="Cullin_repeat-like_dom_sf"/>
</dbReference>
<dbReference type="Gene3D" id="1.20.1310.10">
    <property type="entry name" value="Cullin Repeats"/>
    <property type="match status" value="1"/>
</dbReference>
<proteinExistence type="inferred from homology"/>
<dbReference type="AlphaFoldDB" id="A0A914B6G3"/>